<dbReference type="InterPro" id="IPR006119">
    <property type="entry name" value="Resolv_N"/>
</dbReference>
<dbReference type="GO" id="GO:0000150">
    <property type="term" value="F:DNA strand exchange activity"/>
    <property type="evidence" value="ECO:0007669"/>
    <property type="project" value="InterPro"/>
</dbReference>
<comment type="caution">
    <text evidence="4">The sequence shown here is derived from an EMBL/GenBank/DDBJ whole genome shotgun (WGS) entry which is preliminary data.</text>
</comment>
<proteinExistence type="predicted"/>
<dbReference type="SUPFAM" id="SSF53041">
    <property type="entry name" value="Resolvase-like"/>
    <property type="match status" value="1"/>
</dbReference>
<dbReference type="STRING" id="1221996.QY95_03852"/>
<dbReference type="PANTHER" id="PTHR30461:SF2">
    <property type="entry name" value="SERINE RECOMBINASE PINE-RELATED"/>
    <property type="match status" value="1"/>
</dbReference>
<evidence type="ECO:0000313" key="4">
    <source>
        <dbReference type="EMBL" id="KKB34501.1"/>
    </source>
</evidence>
<evidence type="ECO:0000256" key="2">
    <source>
        <dbReference type="ARBA" id="ARBA00023172"/>
    </source>
</evidence>
<protein>
    <submittedName>
        <fullName evidence="4">Site-specific recombinase, resolvase family</fullName>
    </submittedName>
</protein>
<evidence type="ECO:0000313" key="5">
    <source>
        <dbReference type="Proteomes" id="UP000031563"/>
    </source>
</evidence>
<dbReference type="Pfam" id="PF00239">
    <property type="entry name" value="Resolvase"/>
    <property type="match status" value="1"/>
</dbReference>
<dbReference type="RefSeq" id="WP_039235321.1">
    <property type="nucleotide sequence ID" value="NZ_JWIR02000083.1"/>
</dbReference>
<reference evidence="4" key="1">
    <citation type="submission" date="2015-02" db="EMBL/GenBank/DDBJ databases">
        <title>Genome Assembly of Bacillaceae bacterium MTCC 8252.</title>
        <authorList>
            <person name="Verma A."/>
            <person name="Khatri I."/>
            <person name="Mual P."/>
            <person name="Subramanian S."/>
            <person name="Krishnamurthi S."/>
        </authorList>
    </citation>
    <scope>NUCLEOTIDE SEQUENCE [LARGE SCALE GENOMIC DNA]</scope>
    <source>
        <strain evidence="4">MTCC 8252</strain>
    </source>
</reference>
<dbReference type="InterPro" id="IPR050639">
    <property type="entry name" value="SSR_resolvase"/>
</dbReference>
<evidence type="ECO:0000256" key="1">
    <source>
        <dbReference type="ARBA" id="ARBA00023125"/>
    </source>
</evidence>
<dbReference type="PROSITE" id="PS51736">
    <property type="entry name" value="RECOMBINASES_3"/>
    <property type="match status" value="1"/>
</dbReference>
<keyword evidence="2" id="KW-0233">DNA recombination</keyword>
<dbReference type="AlphaFoldDB" id="A0A0F5HMH0"/>
<evidence type="ECO:0000259" key="3">
    <source>
        <dbReference type="PROSITE" id="PS51736"/>
    </source>
</evidence>
<name>A0A0F5HMH0_BACTR</name>
<dbReference type="CDD" id="cd03768">
    <property type="entry name" value="SR_ResInv"/>
    <property type="match status" value="1"/>
</dbReference>
<dbReference type="GO" id="GO:0003677">
    <property type="term" value="F:DNA binding"/>
    <property type="evidence" value="ECO:0007669"/>
    <property type="project" value="UniProtKB-KW"/>
</dbReference>
<sequence length="199" mass="22417">MIYGYARVNTNEQELDAQATTLKEAGAAKVYKEITSGAHAEKKEFNQLLEELRSGDMLLVTKPESIAKSLSHLEQVVTELTAKGMTVNILNLGLFTAASMENPMTKLLFHVLETFVEFERSMAIERTQEGRKNAREKGVKFGRKSKKYKIEGPLLEAIQQVEEGKLSQPEGAELAGCSVATFKRRLKEYREQIENNSFR</sequence>
<dbReference type="EMBL" id="JWIR02000083">
    <property type="protein sequence ID" value="KKB34501.1"/>
    <property type="molecule type" value="Genomic_DNA"/>
</dbReference>
<dbReference type="Proteomes" id="UP000031563">
    <property type="component" value="Unassembled WGS sequence"/>
</dbReference>
<gene>
    <name evidence="4" type="ORF">QY95_03852</name>
</gene>
<dbReference type="OrthoDB" id="9797501at2"/>
<dbReference type="InterPro" id="IPR036162">
    <property type="entry name" value="Resolvase-like_N_sf"/>
</dbReference>
<feature type="domain" description="Resolvase/invertase-type recombinase catalytic" evidence="3">
    <location>
        <begin position="1"/>
        <end position="138"/>
    </location>
</feature>
<keyword evidence="5" id="KW-1185">Reference proteome</keyword>
<dbReference type="Gene3D" id="3.40.50.1390">
    <property type="entry name" value="Resolvase, N-terminal catalytic domain"/>
    <property type="match status" value="1"/>
</dbReference>
<accession>A0A0F5HWQ5</accession>
<dbReference type="PANTHER" id="PTHR30461">
    <property type="entry name" value="DNA-INVERTASE FROM LAMBDOID PROPHAGE"/>
    <property type="match status" value="1"/>
</dbReference>
<accession>A0A0F5HMH0</accession>
<keyword evidence="1" id="KW-0238">DNA-binding</keyword>
<organism evidence="4 5">
    <name type="scientific">Bacillus thermotolerans</name>
    <name type="common">Quasibacillus thermotolerans</name>
    <dbReference type="NCBI Taxonomy" id="1221996"/>
    <lineage>
        <taxon>Bacteria</taxon>
        <taxon>Bacillati</taxon>
        <taxon>Bacillota</taxon>
        <taxon>Bacilli</taxon>
        <taxon>Bacillales</taxon>
        <taxon>Bacillaceae</taxon>
        <taxon>Bacillus</taxon>
    </lineage>
</organism>
<dbReference type="SMART" id="SM00857">
    <property type="entry name" value="Resolvase"/>
    <property type="match status" value="1"/>
</dbReference>